<evidence type="ECO:0000313" key="3">
    <source>
        <dbReference type="EMBL" id="EDM06928.1"/>
    </source>
</evidence>
<keyword evidence="1" id="KW-0472">Membrane</keyword>
<organism evidence="3 4">
    <name type="scientific">Rattus norvegicus</name>
    <name type="common">Rat</name>
    <dbReference type="NCBI Taxonomy" id="10116"/>
    <lineage>
        <taxon>Eukaryota</taxon>
        <taxon>Metazoa</taxon>
        <taxon>Chordata</taxon>
        <taxon>Craniata</taxon>
        <taxon>Vertebrata</taxon>
        <taxon>Euteleostomi</taxon>
        <taxon>Mammalia</taxon>
        <taxon>Eutheria</taxon>
        <taxon>Euarchontoglires</taxon>
        <taxon>Glires</taxon>
        <taxon>Rodentia</taxon>
        <taxon>Myomorpha</taxon>
        <taxon>Muroidea</taxon>
        <taxon>Muridae</taxon>
        <taxon>Murinae</taxon>
        <taxon>Rattus</taxon>
    </lineage>
</organism>
<dbReference type="GO" id="GO:0005125">
    <property type="term" value="F:cytokine activity"/>
    <property type="evidence" value="ECO:0007669"/>
    <property type="project" value="InterPro"/>
</dbReference>
<dbReference type="Proteomes" id="UP000234681">
    <property type="component" value="Chromosome 10"/>
</dbReference>
<dbReference type="InterPro" id="IPR013783">
    <property type="entry name" value="Ig-like_fold"/>
</dbReference>
<evidence type="ECO:0000256" key="1">
    <source>
        <dbReference type="SAM" id="Phobius"/>
    </source>
</evidence>
<feature type="signal peptide" evidence="2">
    <location>
        <begin position="1"/>
        <end position="27"/>
    </location>
</feature>
<reference evidence="3 4" key="1">
    <citation type="submission" date="2005-07" db="EMBL/GenBank/DDBJ databases">
        <authorList>
            <person name="Mural R.J."/>
            <person name="Li P.W."/>
            <person name="Adams M.D."/>
            <person name="Amanatides P.G."/>
            <person name="Baden-Tillson H."/>
            <person name="Barnstead M."/>
            <person name="Chin S.H."/>
            <person name="Dew I."/>
            <person name="Evans C.A."/>
            <person name="Ferriera S."/>
            <person name="Flanigan M."/>
            <person name="Fosler C."/>
            <person name="Glodek A."/>
            <person name="Gu Z."/>
            <person name="Holt R.A."/>
            <person name="Jennings D."/>
            <person name="Kraft C.L."/>
            <person name="Lu F."/>
            <person name="Nguyen T."/>
            <person name="Nusskern D.R."/>
            <person name="Pfannkoch C.M."/>
            <person name="Sitter C."/>
            <person name="Sutton G.G."/>
            <person name="Venter J.C."/>
            <person name="Wang Z."/>
            <person name="Woodage T."/>
            <person name="Zheng X.H."/>
            <person name="Zhong F."/>
        </authorList>
    </citation>
    <scope>NUCLEOTIDE SEQUENCE [LARGE SCALE GENOMIC DNA]</scope>
    <source>
        <strain>BN</strain>
        <strain evidence="4">Sprague-Dawley</strain>
    </source>
</reference>
<dbReference type="EMBL" id="CH473948">
    <property type="protein sequence ID" value="EDM06928.1"/>
    <property type="molecule type" value="Genomic_DNA"/>
</dbReference>
<dbReference type="AlphaFoldDB" id="A6HLM4"/>
<dbReference type="RGD" id="1305973">
    <property type="gene designation" value="Sectm1a"/>
</dbReference>
<dbReference type="AGR" id="RGD:1305973"/>
<evidence type="ECO:0000313" key="5">
    <source>
        <dbReference type="RGD" id="1305973"/>
    </source>
</evidence>
<dbReference type="InterPro" id="IPR033231">
    <property type="entry name" value="SECTM1"/>
</dbReference>
<dbReference type="PANTHER" id="PTHR15123">
    <property type="entry name" value="SECRETED AND TRANSMEMBRANE PROTEIN 1"/>
    <property type="match status" value="1"/>
</dbReference>
<gene>
    <name evidence="5" type="primary">Sectm1a</name>
    <name evidence="3" type="ORF">rCG_33965</name>
</gene>
<protein>
    <submittedName>
        <fullName evidence="3">RCG33965, isoform CRA_a</fullName>
    </submittedName>
</protein>
<dbReference type="Gene3D" id="2.60.40.10">
    <property type="entry name" value="Immunoglobulins"/>
    <property type="match status" value="1"/>
</dbReference>
<accession>A6HLM4</accession>
<keyword evidence="2" id="KW-0732">Signal</keyword>
<feature type="chain" id="PRO_5039891786" evidence="2">
    <location>
        <begin position="28"/>
        <end position="286"/>
    </location>
</feature>
<evidence type="ECO:0000313" key="4">
    <source>
        <dbReference type="Proteomes" id="UP000234681"/>
    </source>
</evidence>
<proteinExistence type="predicted"/>
<keyword evidence="1" id="KW-0812">Transmembrane</keyword>
<sequence length="286" mass="32082">MLTRPVVSTIPTLRLFSILLMVVSLNAQNKSWDRPICTENIVSVPRGRPAVMSCNISNTFTDVTIQLTAHGKDRTIFKKKPQGNFSWSGWELHVQGGQAQLVIKDAQDDHRGIYLWQLHGRQRYYRNITLNVSEPSNEDKVTDTRLFTSLPDQVKSSQLEAKPGTLMGVIIAVLALGVPGILALICYRHCRSQKPHWVCTSMPVGKEVLSLCPVEANGAACRVDSRERPPAWAYHVLPPWRPLEPQTSWNHHYMIDSAKDFVQFAGHKRPFPEGNGALGSVQKRGQ</sequence>
<feature type="transmembrane region" description="Helical" evidence="1">
    <location>
        <begin position="165"/>
        <end position="185"/>
    </location>
</feature>
<name>A6HLM4_RAT</name>
<dbReference type="PANTHER" id="PTHR15123:SF6">
    <property type="entry name" value="SECRETED AND TRANSMEMBRANE PROTEIN 1A"/>
    <property type="match status" value="1"/>
</dbReference>
<evidence type="ECO:0000256" key="2">
    <source>
        <dbReference type="SAM" id="SignalP"/>
    </source>
</evidence>
<dbReference type="GO" id="GO:0006955">
    <property type="term" value="P:immune response"/>
    <property type="evidence" value="ECO:0007669"/>
    <property type="project" value="InterPro"/>
</dbReference>
<keyword evidence="1" id="KW-1133">Transmembrane helix</keyword>